<organism evidence="1 2">
    <name type="scientific">Hymenobacter perfusus</name>
    <dbReference type="NCBI Taxonomy" id="1236770"/>
    <lineage>
        <taxon>Bacteria</taxon>
        <taxon>Pseudomonadati</taxon>
        <taxon>Bacteroidota</taxon>
        <taxon>Cytophagia</taxon>
        <taxon>Cytophagales</taxon>
        <taxon>Hymenobacteraceae</taxon>
        <taxon>Hymenobacter</taxon>
    </lineage>
</organism>
<dbReference type="OrthoDB" id="884362at2"/>
<evidence type="ECO:0000313" key="2">
    <source>
        <dbReference type="Proteomes" id="UP000270291"/>
    </source>
</evidence>
<keyword evidence="2" id="KW-1185">Reference proteome</keyword>
<evidence type="ECO:0008006" key="3">
    <source>
        <dbReference type="Google" id="ProtNLM"/>
    </source>
</evidence>
<dbReference type="AlphaFoldDB" id="A0A428KIG4"/>
<accession>A0A428KIG4</accession>
<evidence type="ECO:0000313" key="1">
    <source>
        <dbReference type="EMBL" id="RSK46257.1"/>
    </source>
</evidence>
<dbReference type="EMBL" id="RWIU01000001">
    <property type="protein sequence ID" value="RSK46257.1"/>
    <property type="molecule type" value="Genomic_DNA"/>
</dbReference>
<protein>
    <recommendedName>
        <fullName evidence="3">STAS/SEC14 domain-containing protein</fullName>
    </recommendedName>
</protein>
<dbReference type="RefSeq" id="WP_125435741.1">
    <property type="nucleotide sequence ID" value="NZ_RWIU01000001.1"/>
</dbReference>
<gene>
    <name evidence="1" type="ORF">EI293_03560</name>
</gene>
<name>A0A428KIG4_9BACT</name>
<sequence length="144" mass="16146">MLPFPTTANEAYSTQYRPDLHALILRWLRPQTLAEIQESYGHLLVQAREHACARWLLDGRRDGPINADITHWLSGYFFPEAVRTLAPHRLCMAALSSPARLQQSHADGAVAPAVARALAPEQPYHTAVFLTEAEALIWLDAQPR</sequence>
<reference evidence="1 2" key="1">
    <citation type="submission" date="2018-12" db="EMBL/GenBank/DDBJ databases">
        <authorList>
            <person name="Feng G."/>
            <person name="Zhu H."/>
        </authorList>
    </citation>
    <scope>NUCLEOTIDE SEQUENCE [LARGE SCALE GENOMIC DNA]</scope>
    <source>
        <strain evidence="1 2">LMG 26000</strain>
    </source>
</reference>
<dbReference type="Proteomes" id="UP000270291">
    <property type="component" value="Unassembled WGS sequence"/>
</dbReference>
<proteinExistence type="predicted"/>
<comment type="caution">
    <text evidence="1">The sequence shown here is derived from an EMBL/GenBank/DDBJ whole genome shotgun (WGS) entry which is preliminary data.</text>
</comment>